<accession>A0AAW8PYX2</accession>
<dbReference type="RefSeq" id="WP_311020092.1">
    <property type="nucleotide sequence ID" value="NZ_JAUHGG010000003.1"/>
</dbReference>
<dbReference type="EMBL" id="JAUHGG010000003">
    <property type="protein sequence ID" value="MDS1821221.1"/>
    <property type="molecule type" value="Genomic_DNA"/>
</dbReference>
<organism evidence="1 2">
    <name type="scientific">Vibrio parahaemolyticus</name>
    <dbReference type="NCBI Taxonomy" id="670"/>
    <lineage>
        <taxon>Bacteria</taxon>
        <taxon>Pseudomonadati</taxon>
        <taxon>Pseudomonadota</taxon>
        <taxon>Gammaproteobacteria</taxon>
        <taxon>Vibrionales</taxon>
        <taxon>Vibrionaceae</taxon>
        <taxon>Vibrio</taxon>
    </lineage>
</organism>
<dbReference type="AlphaFoldDB" id="A0AAW8PYX2"/>
<name>A0AAW8PYX2_VIBPH</name>
<sequence>MASYSPVYNPEIMPYPSELDDVLHDHELKDGTYDSIKAINDIVRVTEGVGYFDDGIDVKFIDGGYTNIVLSSSLEQIKRDEPARVTLKLIELFHLELYPALSLEKLTEELKPLAEKEMQEILK</sequence>
<evidence type="ECO:0000313" key="2">
    <source>
        <dbReference type="Proteomes" id="UP001253193"/>
    </source>
</evidence>
<proteinExistence type="predicted"/>
<gene>
    <name evidence="1" type="ORF">QX249_11155</name>
</gene>
<dbReference type="Proteomes" id="UP001253193">
    <property type="component" value="Unassembled WGS sequence"/>
</dbReference>
<evidence type="ECO:0008006" key="3">
    <source>
        <dbReference type="Google" id="ProtNLM"/>
    </source>
</evidence>
<reference evidence="1" key="1">
    <citation type="submission" date="2023-06" db="EMBL/GenBank/DDBJ databases">
        <title>Genomic Diversity of Vibrio spp. and Metagenomic Analysis of Pathogens in Florida Gulf Coastal Waters Following Hurricane Ian.</title>
        <authorList>
            <person name="Brumfield K.D."/>
        </authorList>
    </citation>
    <scope>NUCLEOTIDE SEQUENCE</scope>
    <source>
        <strain evidence="1">WBS2B-138</strain>
    </source>
</reference>
<evidence type="ECO:0000313" key="1">
    <source>
        <dbReference type="EMBL" id="MDS1821221.1"/>
    </source>
</evidence>
<protein>
    <recommendedName>
        <fullName evidence="3">GSKIP domain-containing protein</fullName>
    </recommendedName>
</protein>
<comment type="caution">
    <text evidence="1">The sequence shown here is derived from an EMBL/GenBank/DDBJ whole genome shotgun (WGS) entry which is preliminary data.</text>
</comment>